<dbReference type="CDD" id="cd01650">
    <property type="entry name" value="RT_nLTR_like"/>
    <property type="match status" value="1"/>
</dbReference>
<organism evidence="2 3">
    <name type="scientific">Astyanax mexicanus</name>
    <name type="common">Blind cave fish</name>
    <name type="synonym">Astyanax fasciatus mexicanus</name>
    <dbReference type="NCBI Taxonomy" id="7994"/>
    <lineage>
        <taxon>Eukaryota</taxon>
        <taxon>Metazoa</taxon>
        <taxon>Chordata</taxon>
        <taxon>Craniata</taxon>
        <taxon>Vertebrata</taxon>
        <taxon>Euteleostomi</taxon>
        <taxon>Actinopterygii</taxon>
        <taxon>Neopterygii</taxon>
        <taxon>Teleostei</taxon>
        <taxon>Ostariophysi</taxon>
        <taxon>Characiformes</taxon>
        <taxon>Characoidei</taxon>
        <taxon>Acestrorhamphidae</taxon>
        <taxon>Acestrorhamphinae</taxon>
        <taxon>Astyanax</taxon>
    </lineage>
</organism>
<name>A0A3B1JUV5_ASTMX</name>
<dbReference type="Gene3D" id="3.60.10.10">
    <property type="entry name" value="Endonuclease/exonuclease/phosphatase"/>
    <property type="match status" value="1"/>
</dbReference>
<dbReference type="AlphaFoldDB" id="A0A3B1JUV5"/>
<dbReference type="GO" id="GO:0003824">
    <property type="term" value="F:catalytic activity"/>
    <property type="evidence" value="ECO:0007669"/>
    <property type="project" value="InterPro"/>
</dbReference>
<dbReference type="Ensembl" id="ENSAMXT00000048276.1">
    <property type="protein sequence ID" value="ENSAMXP00000046192.1"/>
    <property type="gene ID" value="ENSAMXG00000040121.1"/>
</dbReference>
<evidence type="ECO:0000313" key="3">
    <source>
        <dbReference type="Proteomes" id="UP000018467"/>
    </source>
</evidence>
<dbReference type="Proteomes" id="UP000018467">
    <property type="component" value="Unassembled WGS sequence"/>
</dbReference>
<dbReference type="STRING" id="7994.ENSAMXP00000046192"/>
<dbReference type="Pfam" id="PF03372">
    <property type="entry name" value="Exo_endo_phos"/>
    <property type="match status" value="1"/>
</dbReference>
<dbReference type="InterPro" id="IPR043502">
    <property type="entry name" value="DNA/RNA_pol_sf"/>
</dbReference>
<evidence type="ECO:0000313" key="2">
    <source>
        <dbReference type="Ensembl" id="ENSAMXP00000046192.1"/>
    </source>
</evidence>
<dbReference type="GeneTree" id="ENSGT00940000163630"/>
<dbReference type="SUPFAM" id="SSF56672">
    <property type="entry name" value="DNA/RNA polymerases"/>
    <property type="match status" value="1"/>
</dbReference>
<dbReference type="Bgee" id="ENSAMXG00000040121">
    <property type="expression patterns" value="Expressed in intestine and 2 other cell types or tissues"/>
</dbReference>
<reference evidence="2" key="4">
    <citation type="submission" date="2025-09" db="UniProtKB">
        <authorList>
            <consortium name="Ensembl"/>
        </authorList>
    </citation>
    <scope>IDENTIFICATION</scope>
</reference>
<keyword evidence="3" id="KW-1185">Reference proteome</keyword>
<proteinExistence type="predicted"/>
<evidence type="ECO:0000259" key="1">
    <source>
        <dbReference type="PROSITE" id="PS50878"/>
    </source>
</evidence>
<dbReference type="Pfam" id="PF00078">
    <property type="entry name" value="RVT_1"/>
    <property type="match status" value="1"/>
</dbReference>
<feature type="domain" description="Reverse transcriptase" evidence="1">
    <location>
        <begin position="499"/>
        <end position="772"/>
    </location>
</feature>
<protein>
    <recommendedName>
        <fullName evidence="1">Reverse transcriptase domain-containing protein</fullName>
    </recommendedName>
</protein>
<dbReference type="PROSITE" id="PS50878">
    <property type="entry name" value="RT_POL"/>
    <property type="match status" value="1"/>
</dbReference>
<reference evidence="3" key="1">
    <citation type="submission" date="2013-03" db="EMBL/GenBank/DDBJ databases">
        <authorList>
            <person name="Jeffery W."/>
            <person name="Warren W."/>
            <person name="Wilson R.K."/>
        </authorList>
    </citation>
    <scope>NUCLEOTIDE SEQUENCE</scope>
    <source>
        <strain evidence="3">female</strain>
    </source>
</reference>
<dbReference type="InterPro" id="IPR005135">
    <property type="entry name" value="Endo/exonuclease/phosphatase"/>
</dbReference>
<reference evidence="3" key="2">
    <citation type="journal article" date="2014" name="Nat. Commun.">
        <title>The cavefish genome reveals candidate genes for eye loss.</title>
        <authorList>
            <person name="McGaugh S.E."/>
            <person name="Gross J.B."/>
            <person name="Aken B."/>
            <person name="Blin M."/>
            <person name="Borowsky R."/>
            <person name="Chalopin D."/>
            <person name="Hinaux H."/>
            <person name="Jeffery W.R."/>
            <person name="Keene A."/>
            <person name="Ma L."/>
            <person name="Minx P."/>
            <person name="Murphy D."/>
            <person name="O'Quin K.E."/>
            <person name="Retaux S."/>
            <person name="Rohner N."/>
            <person name="Searle S.M."/>
            <person name="Stahl B.A."/>
            <person name="Tabin C."/>
            <person name="Volff J.N."/>
            <person name="Yoshizawa M."/>
            <person name="Warren W.C."/>
        </authorList>
    </citation>
    <scope>NUCLEOTIDE SEQUENCE [LARGE SCALE GENOMIC DNA]</scope>
    <source>
        <strain evidence="3">female</strain>
    </source>
</reference>
<dbReference type="InParanoid" id="A0A3B1JUV5"/>
<accession>A0A3B1JUV5</accession>
<sequence>MVIQYNIISWNVNGCNTPVKRIKCLDFLYRKGADIALIQETHLKAKDVYRLQNKYYKIISSSSSSNKTKGVLILVKRKLNITVELAGGDSDGRWCFASIILNDIKCSIVSVYAPNIFDPEFFACLKLKLLLLGNRQLIVGGDFNSVIDPKIDRTSSSGYAVSNSSSDTLNSFLSDLNLYDPWRLNHPKDNNFTFFSPRYKTFSRLDYIFISSGAIKFVTFTDILPITISDHSPVLLTLAVHATTPRFKRWRFNVFLLQDADFIKYIKSSLKSFIEINNTPEISPHILWETTKCFIRGCCISFASNSSKRNQWDITYLEGRIRQLEILQKNCFDEHRGSLLTSIRAELKDLLSTRAEFLLLKTRQTYYEQSERPGRLLALQLKQSERLSSINAIRDSTGILFSDPTDIINIFKDFYCNLYKSELSGDTIEFDNFLKPLNLSSLAPHQVMQLDAPITLEELKEAIISMQTHKSPGLDGIPPELLVAVWDLVGPIFLKSVEYSLEIGSFHRDQNSALISLLLKPGKDSTECSSYRPLSLLNTDVKVFAKVLAKRLDSVIPDLIHSDQTGFIRSRLASDNLRRLFHILEFAPSQMLGSAVLSLDAEKAFDRLEWPFLWAVLKRFGFGSAFIHMIFTLYTNPSACVSTGHMISAKFLLERGTRQGCPLSPFLFALAVEPLAQAVRQNALIKPISIKDSLHHISLYADDILLYLSDISSSFPNVISLFNQFGRLSGYKINWSKSVLMPLDALAKTYSLPSEIPAQIRVSEFTYLGIKIHPNISFASKNNYASLINKIRHDLIRWCPLYLTLHGRISVIKMNILPRVNFLFSMIPLSPPDTFFKELDSACRTFYLL</sequence>
<dbReference type="CDD" id="cd09076">
    <property type="entry name" value="L1-EN"/>
    <property type="match status" value="1"/>
</dbReference>
<dbReference type="InterPro" id="IPR036691">
    <property type="entry name" value="Endo/exonu/phosph_ase_sf"/>
</dbReference>
<dbReference type="InterPro" id="IPR000477">
    <property type="entry name" value="RT_dom"/>
</dbReference>
<dbReference type="PANTHER" id="PTHR31635:SF196">
    <property type="entry name" value="REVERSE TRANSCRIPTASE DOMAIN-CONTAINING PROTEIN-RELATED"/>
    <property type="match status" value="1"/>
</dbReference>
<dbReference type="SUPFAM" id="SSF56219">
    <property type="entry name" value="DNase I-like"/>
    <property type="match status" value="1"/>
</dbReference>
<dbReference type="PANTHER" id="PTHR31635">
    <property type="entry name" value="REVERSE TRANSCRIPTASE DOMAIN-CONTAINING PROTEIN-RELATED"/>
    <property type="match status" value="1"/>
</dbReference>
<reference evidence="2" key="3">
    <citation type="submission" date="2025-08" db="UniProtKB">
        <authorList>
            <consortium name="Ensembl"/>
        </authorList>
    </citation>
    <scope>IDENTIFICATION</scope>
</reference>